<feature type="domain" description="RNA polymerase Rpb2" evidence="10">
    <location>
        <begin position="1195"/>
        <end position="1269"/>
    </location>
</feature>
<gene>
    <name evidence="6 15" type="primary">rpoB</name>
    <name evidence="15" type="ORF">RXV94_05370</name>
</gene>
<name>A0ABU3U5J5_9FLAO</name>
<evidence type="ECO:0000256" key="4">
    <source>
        <dbReference type="ARBA" id="ARBA00023163"/>
    </source>
</evidence>
<dbReference type="EC" id="2.7.7.6" evidence="6 8"/>
<keyword evidence="1 6" id="KW-0240">DNA-directed RNA polymerase</keyword>
<evidence type="ECO:0000256" key="7">
    <source>
        <dbReference type="RuleBase" id="RU000434"/>
    </source>
</evidence>
<evidence type="ECO:0000259" key="13">
    <source>
        <dbReference type="Pfam" id="PF04565"/>
    </source>
</evidence>
<evidence type="ECO:0000256" key="8">
    <source>
        <dbReference type="RuleBase" id="RU363031"/>
    </source>
</evidence>
<feature type="domain" description="RNA polymerase Rpb2" evidence="11">
    <location>
        <begin position="294"/>
        <end position="414"/>
    </location>
</feature>
<dbReference type="RefSeq" id="WP_316661466.1">
    <property type="nucleotide sequence ID" value="NZ_JAWHTF010000002.1"/>
</dbReference>
<evidence type="ECO:0000256" key="2">
    <source>
        <dbReference type="ARBA" id="ARBA00022679"/>
    </source>
</evidence>
<dbReference type="InterPro" id="IPR007644">
    <property type="entry name" value="RNA_pol_bsu_protrusion"/>
</dbReference>
<dbReference type="Gene3D" id="2.40.50.100">
    <property type="match status" value="1"/>
</dbReference>
<dbReference type="Gene3D" id="2.40.270.10">
    <property type="entry name" value="DNA-directed RNA polymerase, subunit 2, domain 6"/>
    <property type="match status" value="3"/>
</dbReference>
<sequence>MLVTQAERLNFSSIVNRTDYPDFLDIQIKSFQDFFQLETKSEERSNEGLYNTFMENYPITDSRNQFVLEFLDYFIDPPRYTIEECIERGLTYSVPLKARLKLYCTDPEHEDFETIVQDVYLGTIPYMTPSGTFVINGAERVVVSQLHRSPGVFFGQSFHANGTKLYSARVIPFKGSWIEFATDINNVMYAYIDRKKKLPVTTLFRAIGFERDKDILEIFDLAEEIKVSKTGLKKYLGRKLAARVLNTWHEDFVDEDTGEVVSIERNEIVLDRDTVLDKDNIVEILDADAKTILLHKENAQQGDYAIIHNTLQKDPTNSEKEAVEHIYRQLRNAEPPDEETARGIIDKLFFSDQRYSLGEVGRYRMNKKLGLDIGMDKQVLTKEDIITIIKYLIELINSKAEIDDIDHLSNRRVRTVGEQLSSQFGVGLARMARTIRERMNVRDNEVFTPIDLINAKTLSSVINSFFGTNQLSQFMDQTNPLAEITHKRRLSALGPGGLSRERAGFEVRDVHFTHYGRLCPIETPEGPNIGLISSLSVFAKVNSMGFIETPYRKVTDGVVDIKGDPIYLSAEEEEEQLIAQATVKVDDKGKILHEKVIARQEGDFPVVEPTSVNYTDVAPNQISSISASLIPFLEHDDANRALMGSNMMRQAVPLLLPQSPIVGTGLERQVASDSRVLINAEGGGVVQYVDANEIVIKYHRTEDEAMVSFDSDTKKYPLVKFRKTNQGTCINLKPIVKKGDKVVKGQVLCEGYATQNGELALGRNMKVAFMPWKGYNFEDAIVISEKVVREDIFTSIHIDEYSLEVRDTKLGNEELTNDIPNVSEEATKDLDEHGMIRIGAEVKPGDILIGKITPKGESDPTPEEKLLRAIFGDKAGDVKDASLKASPSLNGVVIDKKLFSRAIKDKRKRAKDKEDTAQLEAIYYTKFDDLKAILVEKLFAIVGGKTSQGIFNDLGEEVLPKGKKFTLKMLNAVDDYTHLTSGTWTTDKHTNKLVADLIHNYKIKENDLQGSLRREKFTISVGDELPAGIIKLAKVYIAKKRKLKVGDKMAGRHGNKGIVARIVREEDMPFLEDGTPVDIVLNPLGVPSRMNIGQIYETVLGWAGQKLGRTFATPIFDGATIDQINELTDEAGVPQFGHTYLYDGGTGDRFDQPATVGVIYMLKLGHMVDDKMHARSIGPYSLITQQPLGGKAQFGGQRFGEMEVWALEAYGASSTLREILTVKSDDVIGRAKTYESIVKGEPMPEPGLPESFNVLMHELKGLGLDIRLEE</sequence>
<evidence type="ECO:0000313" key="16">
    <source>
        <dbReference type="Proteomes" id="UP001268651"/>
    </source>
</evidence>
<evidence type="ECO:0000259" key="11">
    <source>
        <dbReference type="Pfam" id="PF04561"/>
    </source>
</evidence>
<dbReference type="InterPro" id="IPR007120">
    <property type="entry name" value="DNA-dir_RNAP_su2_dom"/>
</dbReference>
<dbReference type="SUPFAM" id="SSF64484">
    <property type="entry name" value="beta and beta-prime subunits of DNA dependent RNA-polymerase"/>
    <property type="match status" value="1"/>
</dbReference>
<dbReference type="Pfam" id="PF04563">
    <property type="entry name" value="RNA_pol_Rpb2_1"/>
    <property type="match status" value="1"/>
</dbReference>
<evidence type="ECO:0000256" key="6">
    <source>
        <dbReference type="HAMAP-Rule" id="MF_01321"/>
    </source>
</evidence>
<comment type="caution">
    <text evidence="15">The sequence shown here is derived from an EMBL/GenBank/DDBJ whole genome shotgun (WGS) entry which is preliminary data.</text>
</comment>
<dbReference type="Pfam" id="PF04565">
    <property type="entry name" value="RNA_pol_Rpb2_3"/>
    <property type="match status" value="1"/>
</dbReference>
<dbReference type="InterPro" id="IPR042107">
    <property type="entry name" value="DNA-dir_RNA_pol_bsu_ext_1_sf"/>
</dbReference>
<dbReference type="GO" id="GO:0000428">
    <property type="term" value="C:DNA-directed RNA polymerase complex"/>
    <property type="evidence" value="ECO:0007669"/>
    <property type="project" value="UniProtKB-KW"/>
</dbReference>
<feature type="domain" description="DNA-directed RNA polymerase beta subunit external 1" evidence="14">
    <location>
        <begin position="551"/>
        <end position="618"/>
    </location>
</feature>
<keyword evidence="16" id="KW-1185">Reference proteome</keyword>
<dbReference type="HAMAP" id="MF_01321">
    <property type="entry name" value="RNApol_bact_RpoB"/>
    <property type="match status" value="1"/>
</dbReference>
<dbReference type="CDD" id="cd00653">
    <property type="entry name" value="RNA_pol_B_RPB2"/>
    <property type="match status" value="1"/>
</dbReference>
<feature type="domain" description="RNA polymerase Rpb2" evidence="13">
    <location>
        <begin position="473"/>
        <end position="541"/>
    </location>
</feature>
<feature type="domain" description="DNA-directed RNA polymerase subunit 2 hybrid-binding" evidence="9">
    <location>
        <begin position="681"/>
        <end position="1193"/>
    </location>
</feature>
<dbReference type="InterPro" id="IPR019462">
    <property type="entry name" value="DNA-dir_RNA_pol_bsu_external_1"/>
</dbReference>
<evidence type="ECO:0000259" key="12">
    <source>
        <dbReference type="Pfam" id="PF04563"/>
    </source>
</evidence>
<comment type="similarity">
    <text evidence="6 7">Belongs to the RNA polymerase beta chain family.</text>
</comment>
<proteinExistence type="inferred from homology"/>
<comment type="function">
    <text evidence="6 8">DNA-dependent RNA polymerase catalyzes the transcription of DNA into RNA using the four ribonucleoside triphosphates as substrates.</text>
</comment>
<comment type="subunit">
    <text evidence="6 8">The RNAP catalytic core consists of 2 alpha, 1 beta, 1 beta' and 1 omega subunit. When a sigma factor is associated with the core the holoenzyme is formed, which can initiate transcription.</text>
</comment>
<dbReference type="InterPro" id="IPR007641">
    <property type="entry name" value="RNA_pol_Rpb2_7"/>
</dbReference>
<comment type="catalytic activity">
    <reaction evidence="5 6 8">
        <text>RNA(n) + a ribonucleoside 5'-triphosphate = RNA(n+1) + diphosphate</text>
        <dbReference type="Rhea" id="RHEA:21248"/>
        <dbReference type="Rhea" id="RHEA-COMP:14527"/>
        <dbReference type="Rhea" id="RHEA-COMP:17342"/>
        <dbReference type="ChEBI" id="CHEBI:33019"/>
        <dbReference type="ChEBI" id="CHEBI:61557"/>
        <dbReference type="ChEBI" id="CHEBI:140395"/>
        <dbReference type="EC" id="2.7.7.6"/>
    </reaction>
</comment>
<keyword evidence="3 6" id="KW-0548">Nucleotidyltransferase</keyword>
<dbReference type="InterPro" id="IPR007121">
    <property type="entry name" value="RNA_pol_bsu_CS"/>
</dbReference>
<evidence type="ECO:0000256" key="3">
    <source>
        <dbReference type="ARBA" id="ARBA00022695"/>
    </source>
</evidence>
<dbReference type="InterPro" id="IPR015712">
    <property type="entry name" value="DNA-dir_RNA_pol_su2"/>
</dbReference>
<dbReference type="InterPro" id="IPR014724">
    <property type="entry name" value="RNA_pol_RPB2_OB-fold"/>
</dbReference>
<accession>A0ABU3U5J5</accession>
<dbReference type="EMBL" id="JAWHTF010000002">
    <property type="protein sequence ID" value="MDU8885584.1"/>
    <property type="molecule type" value="Genomic_DNA"/>
</dbReference>
<evidence type="ECO:0000259" key="10">
    <source>
        <dbReference type="Pfam" id="PF04560"/>
    </source>
</evidence>
<dbReference type="InterPro" id="IPR010243">
    <property type="entry name" value="RNA_pol_bsu_bac"/>
</dbReference>
<dbReference type="Gene3D" id="3.90.1800.10">
    <property type="entry name" value="RNA polymerase alpha subunit dimerisation domain"/>
    <property type="match status" value="1"/>
</dbReference>
<protein>
    <recommendedName>
        <fullName evidence="6 8">DNA-directed RNA polymerase subunit beta</fullName>
        <shortName evidence="6">RNAP subunit beta</shortName>
        <ecNumber evidence="6 8">2.7.7.6</ecNumber>
    </recommendedName>
    <alternativeName>
        <fullName evidence="6">RNA polymerase subunit beta</fullName>
    </alternativeName>
    <alternativeName>
        <fullName evidence="6">Transcriptase subunit beta</fullName>
    </alternativeName>
</protein>
<dbReference type="InterPro" id="IPR007642">
    <property type="entry name" value="RNA_pol_Rpb2_2"/>
</dbReference>
<dbReference type="Proteomes" id="UP001268651">
    <property type="component" value="Unassembled WGS sequence"/>
</dbReference>
<dbReference type="PANTHER" id="PTHR20856">
    <property type="entry name" value="DNA-DIRECTED RNA POLYMERASE I SUBUNIT 2"/>
    <property type="match status" value="1"/>
</dbReference>
<dbReference type="PROSITE" id="PS01166">
    <property type="entry name" value="RNA_POL_BETA"/>
    <property type="match status" value="1"/>
</dbReference>
<dbReference type="Pfam" id="PF04560">
    <property type="entry name" value="RNA_pol_Rpb2_7"/>
    <property type="match status" value="1"/>
</dbReference>
<dbReference type="Gene3D" id="2.30.150.10">
    <property type="entry name" value="DNA-directed RNA polymerase, beta subunit, external 1 domain"/>
    <property type="match status" value="1"/>
</dbReference>
<dbReference type="Gene3D" id="3.90.1100.10">
    <property type="match status" value="2"/>
</dbReference>
<dbReference type="InterPro" id="IPR037034">
    <property type="entry name" value="RNA_pol_Rpb2_2_sf"/>
</dbReference>
<feature type="domain" description="RNA polymerase Rpb2" evidence="11">
    <location>
        <begin position="148"/>
        <end position="217"/>
    </location>
</feature>
<reference evidence="15 16" key="1">
    <citation type="submission" date="2023-10" db="EMBL/GenBank/DDBJ databases">
        <title>Marimonas sp. nov. isolated from tidal mud flat.</title>
        <authorList>
            <person name="Jaincy N.J."/>
            <person name="Srinivasan S."/>
            <person name="Lee S.-S."/>
        </authorList>
    </citation>
    <scope>NUCLEOTIDE SEQUENCE [LARGE SCALE GENOMIC DNA]</scope>
    <source>
        <strain evidence="15 16">MJ-SS3</strain>
    </source>
</reference>
<evidence type="ECO:0000313" key="15">
    <source>
        <dbReference type="EMBL" id="MDU8885584.1"/>
    </source>
</evidence>
<dbReference type="Gene3D" id="3.90.1110.10">
    <property type="entry name" value="RNA polymerase Rpb2, domain 2"/>
    <property type="match status" value="2"/>
</dbReference>
<evidence type="ECO:0000259" key="9">
    <source>
        <dbReference type="Pfam" id="PF00562"/>
    </source>
</evidence>
<organism evidence="15 16">
    <name type="scientific">Gilvirhabdus luticola</name>
    <dbReference type="NCBI Taxonomy" id="3079858"/>
    <lineage>
        <taxon>Bacteria</taxon>
        <taxon>Pseudomonadati</taxon>
        <taxon>Bacteroidota</taxon>
        <taxon>Flavobacteriia</taxon>
        <taxon>Flavobacteriales</taxon>
        <taxon>Flavobacteriaceae</taxon>
        <taxon>Gilvirhabdus</taxon>
    </lineage>
</organism>
<dbReference type="Pfam" id="PF00562">
    <property type="entry name" value="RNA_pol_Rpb2_6"/>
    <property type="match status" value="1"/>
</dbReference>
<dbReference type="Pfam" id="PF04561">
    <property type="entry name" value="RNA_pol_Rpb2_2"/>
    <property type="match status" value="2"/>
</dbReference>
<dbReference type="InterPro" id="IPR037033">
    <property type="entry name" value="DNA-dir_RNAP_su2_hyb_sf"/>
</dbReference>
<feature type="domain" description="RNA polymerase beta subunit protrusion" evidence="12">
    <location>
        <begin position="24"/>
        <end position="459"/>
    </location>
</feature>
<keyword evidence="2 6" id="KW-0808">Transferase</keyword>
<dbReference type="InterPro" id="IPR007645">
    <property type="entry name" value="RNA_pol_Rpb2_3"/>
</dbReference>
<dbReference type="GO" id="GO:0003899">
    <property type="term" value="F:DNA-directed RNA polymerase activity"/>
    <property type="evidence" value="ECO:0007669"/>
    <property type="project" value="UniProtKB-EC"/>
</dbReference>
<keyword evidence="4 6" id="KW-0804">Transcription</keyword>
<evidence type="ECO:0000256" key="5">
    <source>
        <dbReference type="ARBA" id="ARBA00048552"/>
    </source>
</evidence>
<evidence type="ECO:0000259" key="14">
    <source>
        <dbReference type="Pfam" id="PF10385"/>
    </source>
</evidence>
<dbReference type="NCBIfam" id="TIGR02013">
    <property type="entry name" value="rpoB"/>
    <property type="match status" value="1"/>
</dbReference>
<dbReference type="Gene3D" id="2.40.50.150">
    <property type="match status" value="1"/>
</dbReference>
<evidence type="ECO:0000256" key="1">
    <source>
        <dbReference type="ARBA" id="ARBA00022478"/>
    </source>
</evidence>
<dbReference type="Pfam" id="PF10385">
    <property type="entry name" value="RNA_pol_Rpb2_45"/>
    <property type="match status" value="1"/>
</dbReference>
<dbReference type="NCBIfam" id="NF001616">
    <property type="entry name" value="PRK00405.1"/>
    <property type="match status" value="1"/>
</dbReference>